<evidence type="ECO:0000313" key="3">
    <source>
        <dbReference type="Proteomes" id="UP000467322"/>
    </source>
</evidence>
<sequence>MATLFTTALVAEAPTRSPIPPDRPGDAIDALIADIVRPEPRPGAGTEVVQMSAAQSSSRTRLAVARSLVPRERPDNLVRRSTVQRTGMAAPSREAQRVTRAGSICGVPAIKGVPLQSIPGRIRGCGVENPVKVTSVSGIPLSQYPTIDCPTAKALNTWVSDTVIPSVGRLGGGVGEVHVIAHYACRTRNNQRGAKISEHGRGRAVDVAGIILKNGVELSVLDHWRHPQHGKVMQAMWRGACGPFGTVLGPNSDRFHKNHFHLDTARYRSGSYCR</sequence>
<feature type="domain" description="Extensin-like C-terminal" evidence="1">
    <location>
        <begin position="123"/>
        <end position="274"/>
    </location>
</feature>
<evidence type="ECO:0000313" key="2">
    <source>
        <dbReference type="EMBL" id="MZR14754.1"/>
    </source>
</evidence>
<name>A0A845MB47_9RHOB</name>
<dbReference type="EMBL" id="WTUX01000019">
    <property type="protein sequence ID" value="MZR14754.1"/>
    <property type="molecule type" value="Genomic_DNA"/>
</dbReference>
<keyword evidence="3" id="KW-1185">Reference proteome</keyword>
<protein>
    <submittedName>
        <fullName evidence="2">Extensin-like protein</fullName>
    </submittedName>
</protein>
<dbReference type="Pfam" id="PF06904">
    <property type="entry name" value="Extensin-like_C"/>
    <property type="match status" value="1"/>
</dbReference>
<dbReference type="AlphaFoldDB" id="A0A845MB47"/>
<dbReference type="InterPro" id="IPR009683">
    <property type="entry name" value="Extensin-like_C"/>
</dbReference>
<organism evidence="2 3">
    <name type="scientific">Maritimibacter harenae</name>
    <dbReference type="NCBI Taxonomy" id="2606218"/>
    <lineage>
        <taxon>Bacteria</taxon>
        <taxon>Pseudomonadati</taxon>
        <taxon>Pseudomonadota</taxon>
        <taxon>Alphaproteobacteria</taxon>
        <taxon>Rhodobacterales</taxon>
        <taxon>Roseobacteraceae</taxon>
        <taxon>Maritimibacter</taxon>
    </lineage>
</organism>
<evidence type="ECO:0000259" key="1">
    <source>
        <dbReference type="Pfam" id="PF06904"/>
    </source>
</evidence>
<dbReference type="Proteomes" id="UP000467322">
    <property type="component" value="Unassembled WGS sequence"/>
</dbReference>
<dbReference type="RefSeq" id="WP_161352855.1">
    <property type="nucleotide sequence ID" value="NZ_WTUX01000019.1"/>
</dbReference>
<proteinExistence type="predicted"/>
<accession>A0A845MB47</accession>
<comment type="caution">
    <text evidence="2">The sequence shown here is derived from an EMBL/GenBank/DDBJ whole genome shotgun (WGS) entry which is preliminary data.</text>
</comment>
<reference evidence="2 3" key="1">
    <citation type="submission" date="2019-12" db="EMBL/GenBank/DDBJ databases">
        <title>Maritimibacter sp. nov. sp. isolated from sea sand.</title>
        <authorList>
            <person name="Kim J."/>
            <person name="Jeong S.E."/>
            <person name="Jung H.S."/>
            <person name="Jeon C.O."/>
        </authorList>
    </citation>
    <scope>NUCLEOTIDE SEQUENCE [LARGE SCALE GENOMIC DNA]</scope>
    <source>
        <strain evidence="2 3">DP07</strain>
    </source>
</reference>
<gene>
    <name evidence="2" type="ORF">GQE99_17165</name>
</gene>